<comment type="caution">
    <text evidence="4">The sequence shown here is derived from an EMBL/GenBank/DDBJ whole genome shotgun (WGS) entry which is preliminary data.</text>
</comment>
<dbReference type="InterPro" id="IPR013783">
    <property type="entry name" value="Ig-like_fold"/>
</dbReference>
<keyword evidence="1" id="KW-0472">Membrane</keyword>
<keyword evidence="5" id="KW-1185">Reference proteome</keyword>
<dbReference type="SUPFAM" id="SSF48726">
    <property type="entry name" value="Immunoglobulin"/>
    <property type="match status" value="1"/>
</dbReference>
<feature type="transmembrane region" description="Helical" evidence="1">
    <location>
        <begin position="142"/>
        <end position="160"/>
    </location>
</feature>
<keyword evidence="2" id="KW-0732">Signal</keyword>
<evidence type="ECO:0000259" key="3">
    <source>
        <dbReference type="Pfam" id="PF07686"/>
    </source>
</evidence>
<reference evidence="4 5" key="1">
    <citation type="submission" date="2024-01" db="EMBL/GenBank/DDBJ databases">
        <authorList>
            <person name="Alioto T."/>
            <person name="Alioto T."/>
            <person name="Gomez Garrido J."/>
        </authorList>
    </citation>
    <scope>NUCLEOTIDE SEQUENCE [LARGE SCALE GENOMIC DNA]</scope>
</reference>
<dbReference type="AlphaFoldDB" id="A0AAV1P4P4"/>
<dbReference type="Proteomes" id="UP001314229">
    <property type="component" value="Unassembled WGS sequence"/>
</dbReference>
<feature type="signal peptide" evidence="2">
    <location>
        <begin position="1"/>
        <end position="23"/>
    </location>
</feature>
<accession>A0AAV1P4P4</accession>
<keyword evidence="1" id="KW-1133">Transmembrane helix</keyword>
<dbReference type="Gene3D" id="2.60.40.10">
    <property type="entry name" value="Immunoglobulins"/>
    <property type="match status" value="1"/>
</dbReference>
<dbReference type="InterPro" id="IPR013106">
    <property type="entry name" value="Ig_V-set"/>
</dbReference>
<keyword evidence="1" id="KW-0812">Transmembrane</keyword>
<organism evidence="4 5">
    <name type="scientific">Scomber scombrus</name>
    <name type="common">Atlantic mackerel</name>
    <name type="synonym">Scomber vernalis</name>
    <dbReference type="NCBI Taxonomy" id="13677"/>
    <lineage>
        <taxon>Eukaryota</taxon>
        <taxon>Metazoa</taxon>
        <taxon>Chordata</taxon>
        <taxon>Craniata</taxon>
        <taxon>Vertebrata</taxon>
        <taxon>Euteleostomi</taxon>
        <taxon>Actinopterygii</taxon>
        <taxon>Neopterygii</taxon>
        <taxon>Teleostei</taxon>
        <taxon>Neoteleostei</taxon>
        <taxon>Acanthomorphata</taxon>
        <taxon>Pelagiaria</taxon>
        <taxon>Scombriformes</taxon>
        <taxon>Scombridae</taxon>
        <taxon>Scomber</taxon>
    </lineage>
</organism>
<evidence type="ECO:0000256" key="1">
    <source>
        <dbReference type="SAM" id="Phobius"/>
    </source>
</evidence>
<evidence type="ECO:0000313" key="4">
    <source>
        <dbReference type="EMBL" id="CAK6966804.1"/>
    </source>
</evidence>
<proteinExistence type="predicted"/>
<gene>
    <name evidence="4" type="ORF">FSCOSCO3_A007455</name>
</gene>
<dbReference type="InterPro" id="IPR036179">
    <property type="entry name" value="Ig-like_dom_sf"/>
</dbReference>
<feature type="chain" id="PRO_5043987661" evidence="2">
    <location>
        <begin position="24"/>
        <end position="220"/>
    </location>
</feature>
<dbReference type="Pfam" id="PF07686">
    <property type="entry name" value="V-set"/>
    <property type="match status" value="1"/>
</dbReference>
<feature type="domain" description="Immunoglobulin V-set" evidence="3">
    <location>
        <begin position="28"/>
        <end position="122"/>
    </location>
</feature>
<name>A0AAV1P4P4_SCOSC</name>
<dbReference type="EMBL" id="CAWUFR010000096">
    <property type="protein sequence ID" value="CAK6966804.1"/>
    <property type="molecule type" value="Genomic_DNA"/>
</dbReference>
<evidence type="ECO:0000313" key="5">
    <source>
        <dbReference type="Proteomes" id="UP001314229"/>
    </source>
</evidence>
<evidence type="ECO:0000256" key="2">
    <source>
        <dbReference type="SAM" id="SignalP"/>
    </source>
</evidence>
<protein>
    <submittedName>
        <fullName evidence="4">Uncharacterized protein LOC122973286 isoform X1</fullName>
    </submittedName>
</protein>
<sequence>MKTFILITALSLCSISWISVTVSECNIVKVEPGETVTLQWTNTSKYATDTFWSRIVNGTKLVCISIMAKYDSQPHYCDGFQSGRFELSTNLSTVFLTIKQVNFSDSGLYFWGFYKRGYPVFSEIRLDFEEVSCDGIAALPSVILHGLSVVLITVLIILVVKTLKFKTAADACSVLWERDWSISLLCDRFVLVRSSVLVCTCTGLLSHRTATLQLTRLFEI</sequence>